<comment type="caution">
    <text evidence="3">The sequence shown here is derived from an EMBL/GenBank/DDBJ whole genome shotgun (WGS) entry which is preliminary data.</text>
</comment>
<dbReference type="PANTHER" id="PTHR38926:SF5">
    <property type="entry name" value="F-BOX AND LEUCINE-RICH REPEAT PROTEIN 6"/>
    <property type="match status" value="1"/>
</dbReference>
<evidence type="ECO:0000313" key="4">
    <source>
        <dbReference type="Proteomes" id="UP001209540"/>
    </source>
</evidence>
<organism evidence="3 4">
    <name type="scientific">Phascolomyces articulosus</name>
    <dbReference type="NCBI Taxonomy" id="60185"/>
    <lineage>
        <taxon>Eukaryota</taxon>
        <taxon>Fungi</taxon>
        <taxon>Fungi incertae sedis</taxon>
        <taxon>Mucoromycota</taxon>
        <taxon>Mucoromycotina</taxon>
        <taxon>Mucoromycetes</taxon>
        <taxon>Mucorales</taxon>
        <taxon>Lichtheimiaceae</taxon>
        <taxon>Phascolomyces</taxon>
    </lineage>
</organism>
<dbReference type="SUPFAM" id="SSF52047">
    <property type="entry name" value="RNI-like"/>
    <property type="match status" value="2"/>
</dbReference>
<dbReference type="SUPFAM" id="SSF81383">
    <property type="entry name" value="F-box domain"/>
    <property type="match status" value="1"/>
</dbReference>
<reference evidence="3" key="1">
    <citation type="journal article" date="2022" name="IScience">
        <title>Evolution of zygomycete secretomes and the origins of terrestrial fungal ecologies.</title>
        <authorList>
            <person name="Chang Y."/>
            <person name="Wang Y."/>
            <person name="Mondo S."/>
            <person name="Ahrendt S."/>
            <person name="Andreopoulos W."/>
            <person name="Barry K."/>
            <person name="Beard J."/>
            <person name="Benny G.L."/>
            <person name="Blankenship S."/>
            <person name="Bonito G."/>
            <person name="Cuomo C."/>
            <person name="Desiro A."/>
            <person name="Gervers K.A."/>
            <person name="Hundley H."/>
            <person name="Kuo A."/>
            <person name="LaButti K."/>
            <person name="Lang B.F."/>
            <person name="Lipzen A."/>
            <person name="O'Donnell K."/>
            <person name="Pangilinan J."/>
            <person name="Reynolds N."/>
            <person name="Sandor L."/>
            <person name="Smith M.E."/>
            <person name="Tsang A."/>
            <person name="Grigoriev I.V."/>
            <person name="Stajich J.E."/>
            <person name="Spatafora J.W."/>
        </authorList>
    </citation>
    <scope>NUCLEOTIDE SEQUENCE</scope>
    <source>
        <strain evidence="3">RSA 2281</strain>
    </source>
</reference>
<dbReference type="InterPro" id="IPR001810">
    <property type="entry name" value="F-box_dom"/>
</dbReference>
<dbReference type="InterPro" id="IPR032675">
    <property type="entry name" value="LRR_dom_sf"/>
</dbReference>
<dbReference type="EMBL" id="JAIXMP010000005">
    <property type="protein sequence ID" value="KAI9272715.1"/>
    <property type="molecule type" value="Genomic_DNA"/>
</dbReference>
<sequence>MTNTKKNQQLIRDNLQDRSGADNINNEFDALLVSQYRFDIIHHLPLEIVTMIVLTIDTMTERFKLLDVSRTWRNKISKCSSVWSKIRIRHTNGFPYKDTISPRQISLLPLVKQHIVELEIMDTNSTPLHTIYRQIAQQIHFEKLQKLSILGSSLTNDAELLYNALSTMAMLKHLKLDQYPTMEHLQETIDIGMIITQCPILETFSFGRAGESSIAINEFQHHNNLISFELVSTRDITADEMKHILEGCTRLRRLVLRRVDDMAIDLLARLGTNLEYVGIGTSLDNGEIYDEDPSNNQYEGTRSSLTHRDDPQSSTLTATKVGGCGVRDVSLCIYYLNSATHYTSFFDKHSSSIRTLDLTILSDFDYESDPVNQNLEARWKSLVNVSQFTNLRALSVRCDSAICRTLIAPIIQSAPNLRWLRFYEEELTGQETITAIANLDHLQKLGINVSYAFEDELEDLFRTLSRKQVSTLEEVSFGSPLVSTKSYNIDDVLPFLADIPTLKHITFTELSDRSISKNSLVELFKNLYSCTNICSVTLIGLDCVDGDVLRHLAMIQSVEHVYLELLSKITPTDIQIIFENTQIQVSVREIHEF</sequence>
<name>A0AAD5K772_9FUNG</name>
<dbReference type="Proteomes" id="UP001209540">
    <property type="component" value="Unassembled WGS sequence"/>
</dbReference>
<evidence type="ECO:0000313" key="3">
    <source>
        <dbReference type="EMBL" id="KAI9272715.1"/>
    </source>
</evidence>
<feature type="compositionally biased region" description="Polar residues" evidence="1">
    <location>
        <begin position="294"/>
        <end position="304"/>
    </location>
</feature>
<proteinExistence type="predicted"/>
<reference evidence="3" key="2">
    <citation type="submission" date="2023-02" db="EMBL/GenBank/DDBJ databases">
        <authorList>
            <consortium name="DOE Joint Genome Institute"/>
            <person name="Mondo S.J."/>
            <person name="Chang Y."/>
            <person name="Wang Y."/>
            <person name="Ahrendt S."/>
            <person name="Andreopoulos W."/>
            <person name="Barry K."/>
            <person name="Beard J."/>
            <person name="Benny G.L."/>
            <person name="Blankenship S."/>
            <person name="Bonito G."/>
            <person name="Cuomo C."/>
            <person name="Desiro A."/>
            <person name="Gervers K.A."/>
            <person name="Hundley H."/>
            <person name="Kuo A."/>
            <person name="LaButti K."/>
            <person name="Lang B.F."/>
            <person name="Lipzen A."/>
            <person name="O'Donnell K."/>
            <person name="Pangilinan J."/>
            <person name="Reynolds N."/>
            <person name="Sandor L."/>
            <person name="Smith M.W."/>
            <person name="Tsang A."/>
            <person name="Grigoriev I.V."/>
            <person name="Stajich J.E."/>
            <person name="Spatafora J.W."/>
        </authorList>
    </citation>
    <scope>NUCLEOTIDE SEQUENCE</scope>
    <source>
        <strain evidence="3">RSA 2281</strain>
    </source>
</reference>
<dbReference type="Gene3D" id="3.80.10.10">
    <property type="entry name" value="Ribonuclease Inhibitor"/>
    <property type="match status" value="2"/>
</dbReference>
<dbReference type="AlphaFoldDB" id="A0AAD5K772"/>
<accession>A0AAD5K772</accession>
<dbReference type="PANTHER" id="PTHR38926">
    <property type="entry name" value="F-BOX DOMAIN CONTAINING PROTEIN, EXPRESSED"/>
    <property type="match status" value="1"/>
</dbReference>
<gene>
    <name evidence="3" type="ORF">BDA99DRAFT_499044</name>
</gene>
<evidence type="ECO:0000259" key="2">
    <source>
        <dbReference type="SMART" id="SM00256"/>
    </source>
</evidence>
<dbReference type="SMART" id="SM00256">
    <property type="entry name" value="FBOX"/>
    <property type="match status" value="1"/>
</dbReference>
<feature type="domain" description="F-box" evidence="2">
    <location>
        <begin position="44"/>
        <end position="86"/>
    </location>
</feature>
<feature type="region of interest" description="Disordered" evidence="1">
    <location>
        <begin position="288"/>
        <end position="313"/>
    </location>
</feature>
<dbReference type="InterPro" id="IPR036047">
    <property type="entry name" value="F-box-like_dom_sf"/>
</dbReference>
<protein>
    <recommendedName>
        <fullName evidence="2">F-box domain-containing protein</fullName>
    </recommendedName>
</protein>
<keyword evidence="4" id="KW-1185">Reference proteome</keyword>
<evidence type="ECO:0000256" key="1">
    <source>
        <dbReference type="SAM" id="MobiDB-lite"/>
    </source>
</evidence>